<proteinExistence type="predicted"/>
<dbReference type="AlphaFoldDB" id="A0A1M5BHB8"/>
<evidence type="ECO:0000256" key="1">
    <source>
        <dbReference type="SAM" id="SignalP"/>
    </source>
</evidence>
<dbReference type="EMBL" id="FQUE01000006">
    <property type="protein sequence ID" value="SHF41855.1"/>
    <property type="molecule type" value="Genomic_DNA"/>
</dbReference>
<accession>A0A1M5BHB8</accession>
<name>A0A1M5BHB8_LOKAT</name>
<feature type="signal peptide" evidence="1">
    <location>
        <begin position="1"/>
        <end position="23"/>
    </location>
</feature>
<evidence type="ECO:0008006" key="4">
    <source>
        <dbReference type="Google" id="ProtNLM"/>
    </source>
</evidence>
<dbReference type="OrthoDB" id="5624218at2"/>
<feature type="chain" id="PRO_5012092866" description="Twin-arginine translocation pathway signal" evidence="1">
    <location>
        <begin position="24"/>
        <end position="357"/>
    </location>
</feature>
<evidence type="ECO:0000313" key="3">
    <source>
        <dbReference type="Proteomes" id="UP000183987"/>
    </source>
</evidence>
<dbReference type="Gene3D" id="2.130.10.10">
    <property type="entry name" value="YVTN repeat-like/Quinoprotein amine dehydrogenase"/>
    <property type="match status" value="1"/>
</dbReference>
<dbReference type="PROSITE" id="PS51318">
    <property type="entry name" value="TAT"/>
    <property type="match status" value="1"/>
</dbReference>
<dbReference type="SUPFAM" id="SSF50969">
    <property type="entry name" value="YVTN repeat-like/Quinoprotein amine dehydrogenase"/>
    <property type="match status" value="1"/>
</dbReference>
<dbReference type="STRING" id="366533.SAMN05444339_10614"/>
<keyword evidence="3" id="KW-1185">Reference proteome</keyword>
<reference evidence="3" key="1">
    <citation type="submission" date="2016-11" db="EMBL/GenBank/DDBJ databases">
        <authorList>
            <person name="Varghese N."/>
            <person name="Submissions S."/>
        </authorList>
    </citation>
    <scope>NUCLEOTIDE SEQUENCE [LARGE SCALE GENOMIC DNA]</scope>
    <source>
        <strain evidence="3">DSM 29326</strain>
    </source>
</reference>
<sequence>MTTRRAFLGSLLAAGALPRLSWADAGSPAFLAAAQEPDGGFAVFGLSAAGIETFRVPLPARGHAGAAHPSAPEVVAFARRPGTYALVINAASGAVTRRLAAEDGREFNGHGVFSEDGTLLYTSEVVAESGEGRIGVWSRDDGYARVGEFASGGIGPHEVIRLPGTETLVVANGGIQTGPGDREKLNLDTMAPNLTYLTTDGDVVQRVALATELHHASIRHLAVNDAGRVAFAMQWEGDVTSAPALLGLHDLGDDAARLVQAGPEAHAAMQGYAGSVAFFDGGTRVAISSPKGGRAQVFDAEGAFLYEIARADVCGLAGVGDTLLLTDGFGTVLGMQGETPAWHTRFRRAWDNHVVKV</sequence>
<organism evidence="2 3">
    <name type="scientific">Loktanella atrilutea</name>
    <dbReference type="NCBI Taxonomy" id="366533"/>
    <lineage>
        <taxon>Bacteria</taxon>
        <taxon>Pseudomonadati</taxon>
        <taxon>Pseudomonadota</taxon>
        <taxon>Alphaproteobacteria</taxon>
        <taxon>Rhodobacterales</taxon>
        <taxon>Roseobacteraceae</taxon>
        <taxon>Loktanella</taxon>
    </lineage>
</organism>
<dbReference type="InterPro" id="IPR015943">
    <property type="entry name" value="WD40/YVTN_repeat-like_dom_sf"/>
</dbReference>
<dbReference type="InterPro" id="IPR006311">
    <property type="entry name" value="TAT_signal"/>
</dbReference>
<dbReference type="Pfam" id="PF07433">
    <property type="entry name" value="DUF1513"/>
    <property type="match status" value="1"/>
</dbReference>
<dbReference type="Proteomes" id="UP000183987">
    <property type="component" value="Unassembled WGS sequence"/>
</dbReference>
<dbReference type="RefSeq" id="WP_072857679.1">
    <property type="nucleotide sequence ID" value="NZ_FQUE01000006.1"/>
</dbReference>
<protein>
    <recommendedName>
        <fullName evidence="4">Twin-arginine translocation pathway signal</fullName>
    </recommendedName>
</protein>
<dbReference type="InterPro" id="IPR008311">
    <property type="entry name" value="UCP028101"/>
</dbReference>
<dbReference type="PIRSF" id="PIRSF028101">
    <property type="entry name" value="UCP028101"/>
    <property type="match status" value="1"/>
</dbReference>
<gene>
    <name evidence="2" type="ORF">SAMN05444339_10614</name>
</gene>
<dbReference type="InterPro" id="IPR011044">
    <property type="entry name" value="Quino_amine_DH_bsu"/>
</dbReference>
<keyword evidence="1" id="KW-0732">Signal</keyword>
<evidence type="ECO:0000313" key="2">
    <source>
        <dbReference type="EMBL" id="SHF41855.1"/>
    </source>
</evidence>